<name>A0A1Y6CK17_9PROT</name>
<reference evidence="1 2" key="1">
    <citation type="submission" date="2017-04" db="EMBL/GenBank/DDBJ databases">
        <authorList>
            <person name="Afonso C.L."/>
            <person name="Miller P.J."/>
            <person name="Scott M.A."/>
            <person name="Spackman E."/>
            <person name="Goraichik I."/>
            <person name="Dimitrov K.M."/>
            <person name="Suarez D.L."/>
            <person name="Swayne D.E."/>
        </authorList>
    </citation>
    <scope>NUCLEOTIDE SEQUENCE [LARGE SCALE GENOMIC DNA]</scope>
    <source>
        <strain evidence="1 2">USBA 355</strain>
    </source>
</reference>
<keyword evidence="2" id="KW-1185">Reference proteome</keyword>
<protein>
    <submittedName>
        <fullName evidence="1">Uncharacterized protein</fullName>
    </submittedName>
</protein>
<dbReference type="STRING" id="560819.SAMN05428998_13031"/>
<evidence type="ECO:0000313" key="1">
    <source>
        <dbReference type="EMBL" id="SMF71406.1"/>
    </source>
</evidence>
<dbReference type="Proteomes" id="UP000192917">
    <property type="component" value="Unassembled WGS sequence"/>
</dbReference>
<dbReference type="EMBL" id="FWZX01000030">
    <property type="protein sequence ID" value="SMF71406.1"/>
    <property type="molecule type" value="Genomic_DNA"/>
</dbReference>
<proteinExistence type="predicted"/>
<gene>
    <name evidence="1" type="ORF">SAMN05428998_13031</name>
</gene>
<dbReference type="RefSeq" id="WP_085125606.1">
    <property type="nucleotide sequence ID" value="NZ_FWZX01000030.1"/>
</dbReference>
<sequence>MSGRRAGGTPRRPSRPGVYLLEPEGGLALVHAYSDEALDYSLEDLPELLGYGRWDEDEPPRLTLEEREIRALATEAVARSFDLEEGLVTLCQDLREAVRGRGQESYVLLDYP</sequence>
<dbReference type="AlphaFoldDB" id="A0A1Y6CK17"/>
<accession>A0A1Y6CK17</accession>
<evidence type="ECO:0000313" key="2">
    <source>
        <dbReference type="Proteomes" id="UP000192917"/>
    </source>
</evidence>
<organism evidence="1 2">
    <name type="scientific">Tistlia consotensis USBA 355</name>
    <dbReference type="NCBI Taxonomy" id="560819"/>
    <lineage>
        <taxon>Bacteria</taxon>
        <taxon>Pseudomonadati</taxon>
        <taxon>Pseudomonadota</taxon>
        <taxon>Alphaproteobacteria</taxon>
        <taxon>Rhodospirillales</taxon>
        <taxon>Rhodovibrionaceae</taxon>
        <taxon>Tistlia</taxon>
    </lineage>
</organism>